<dbReference type="Pfam" id="PF01757">
    <property type="entry name" value="Acyl_transf_3"/>
    <property type="match status" value="1"/>
</dbReference>
<dbReference type="InterPro" id="IPR050879">
    <property type="entry name" value="Acyltransferase_3"/>
</dbReference>
<evidence type="ECO:0000259" key="3">
    <source>
        <dbReference type="Pfam" id="PF19040"/>
    </source>
</evidence>
<keyword evidence="1" id="KW-0812">Transmembrane</keyword>
<feature type="domain" description="SGNH" evidence="3">
    <location>
        <begin position="438"/>
        <end position="655"/>
    </location>
</feature>
<keyword evidence="1" id="KW-0472">Membrane</keyword>
<dbReference type="InterPro" id="IPR043968">
    <property type="entry name" value="SGNH"/>
</dbReference>
<evidence type="ECO:0000259" key="2">
    <source>
        <dbReference type="Pfam" id="PF01757"/>
    </source>
</evidence>
<keyword evidence="1" id="KW-1133">Transmembrane helix</keyword>
<organism evidence="4 5">
    <name type="scientific">Panagrellus redivivus</name>
    <name type="common">Microworm</name>
    <dbReference type="NCBI Taxonomy" id="6233"/>
    <lineage>
        <taxon>Eukaryota</taxon>
        <taxon>Metazoa</taxon>
        <taxon>Ecdysozoa</taxon>
        <taxon>Nematoda</taxon>
        <taxon>Chromadorea</taxon>
        <taxon>Rhabditida</taxon>
        <taxon>Tylenchina</taxon>
        <taxon>Panagrolaimomorpha</taxon>
        <taxon>Panagrolaimoidea</taxon>
        <taxon>Panagrolaimidae</taxon>
        <taxon>Panagrellus</taxon>
    </lineage>
</organism>
<dbReference type="Pfam" id="PF19040">
    <property type="entry name" value="SGNH"/>
    <property type="match status" value="1"/>
</dbReference>
<dbReference type="PANTHER" id="PTHR23028">
    <property type="entry name" value="ACETYLTRANSFERASE"/>
    <property type="match status" value="1"/>
</dbReference>
<dbReference type="AlphaFoldDB" id="A0A7E4VQA9"/>
<feature type="domain" description="Acyltransferase 3" evidence="2">
    <location>
        <begin position="13"/>
        <end position="351"/>
    </location>
</feature>
<sequence>MKQTGPKRCIRTDIQCLRALAIFGVLGFHLWPKVFPLGYLGVDVFFVISGYLMTSILSRSSANGLTFTVLLDFYNRRAKRILPPYVLAIFGTLLVCQFVLSRSDLIDLKEDAIWALGIATNVKTIWKKQQYFDSTHLYKFLLHTWSLGLEMQYYVFAPMVLRAVAKFPWPLLLIGLISGISFAAQCLVTDDAVSFGFVGCRLWQFMIGTAAFYISKTPDNGYRLLVDEESQGEEKQEINPVWKKLWYTLIVGALSLTVLLPFIIETIVNDTSTVTRLVSTVLTGITIVFGAEATTILPIPSALSKALHYIGDISYSVYLVHWPLLILTKYLDVFTPHYTFALLVAIFTLGIVQYTLFEKSLSRRSSKQVYATIILLNIACIAILYNQNAIHDMIENPENYLKTNENLFARCRREYKAQESCKKAKLPWLTNRTFSSFICEYEGTGSLTVLLTGNSYSSFFYQSLIDGGKHKFKKLILAVAPTCVIHKKTPYADYCKDVADNLPLTLGDVKPDIVIINQRYFGIPVFKKPPTDPKNDPLVAAMREDWAMISNYTKKIIIVEPPSGLREKTDLLKPIRLNAPDLSVYARPLKDYKAEVDPGWDRVLKSVDKCPKCKLVSIRSHFCDSKSCAVYDTERRISLYCDTAHHASTAIKRYLPSIVREIEL</sequence>
<feature type="transmembrane region" description="Helical" evidence="1">
    <location>
        <begin position="369"/>
        <end position="385"/>
    </location>
</feature>
<protein>
    <submittedName>
        <fullName evidence="5">Acyl_transf_3 domain-containing protein</fullName>
    </submittedName>
</protein>
<proteinExistence type="predicted"/>
<feature type="transmembrane region" description="Helical" evidence="1">
    <location>
        <begin position="194"/>
        <end position="214"/>
    </location>
</feature>
<name>A0A7E4VQA9_PANRE</name>
<dbReference type="GO" id="GO:0016020">
    <property type="term" value="C:membrane"/>
    <property type="evidence" value="ECO:0007669"/>
    <property type="project" value="TreeGrafter"/>
</dbReference>
<dbReference type="WBParaSite" id="Pan_g23737.t1">
    <property type="protein sequence ID" value="Pan_g23737.t1"/>
    <property type="gene ID" value="Pan_g23737"/>
</dbReference>
<evidence type="ECO:0000313" key="5">
    <source>
        <dbReference type="WBParaSite" id="Pan_g23737.t1"/>
    </source>
</evidence>
<dbReference type="Proteomes" id="UP000492821">
    <property type="component" value="Unassembled WGS sequence"/>
</dbReference>
<reference evidence="5" key="2">
    <citation type="submission" date="2020-10" db="UniProtKB">
        <authorList>
            <consortium name="WormBaseParasite"/>
        </authorList>
    </citation>
    <scope>IDENTIFICATION</scope>
</reference>
<dbReference type="GO" id="GO:0000271">
    <property type="term" value="P:polysaccharide biosynthetic process"/>
    <property type="evidence" value="ECO:0007669"/>
    <property type="project" value="TreeGrafter"/>
</dbReference>
<reference evidence="4" key="1">
    <citation type="journal article" date="2013" name="Genetics">
        <title>The draft genome and transcriptome of Panagrellus redivivus are shaped by the harsh demands of a free-living lifestyle.</title>
        <authorList>
            <person name="Srinivasan J."/>
            <person name="Dillman A.R."/>
            <person name="Macchietto M.G."/>
            <person name="Heikkinen L."/>
            <person name="Lakso M."/>
            <person name="Fracchia K.M."/>
            <person name="Antoshechkin I."/>
            <person name="Mortazavi A."/>
            <person name="Wong G."/>
            <person name="Sternberg P.W."/>
        </authorList>
    </citation>
    <scope>NUCLEOTIDE SEQUENCE [LARGE SCALE GENOMIC DNA]</scope>
    <source>
        <strain evidence="4">MT8872</strain>
    </source>
</reference>
<feature type="transmembrane region" description="Helical" evidence="1">
    <location>
        <begin position="81"/>
        <end position="100"/>
    </location>
</feature>
<feature type="transmembrane region" description="Helical" evidence="1">
    <location>
        <begin position="338"/>
        <end position="357"/>
    </location>
</feature>
<evidence type="ECO:0000313" key="4">
    <source>
        <dbReference type="Proteomes" id="UP000492821"/>
    </source>
</evidence>
<feature type="transmembrane region" description="Helical" evidence="1">
    <location>
        <begin position="12"/>
        <end position="31"/>
    </location>
</feature>
<feature type="transmembrane region" description="Helical" evidence="1">
    <location>
        <begin position="276"/>
        <end position="299"/>
    </location>
</feature>
<accession>A0A7E4VQA9</accession>
<feature type="transmembrane region" description="Helical" evidence="1">
    <location>
        <begin position="169"/>
        <end position="188"/>
    </location>
</feature>
<feature type="transmembrane region" description="Helical" evidence="1">
    <location>
        <begin position="245"/>
        <end position="264"/>
    </location>
</feature>
<keyword evidence="4" id="KW-1185">Reference proteome</keyword>
<feature type="transmembrane region" description="Helical" evidence="1">
    <location>
        <begin position="306"/>
        <end position="326"/>
    </location>
</feature>
<dbReference type="InterPro" id="IPR002656">
    <property type="entry name" value="Acyl_transf_3_dom"/>
</dbReference>
<dbReference type="PANTHER" id="PTHR23028:SF53">
    <property type="entry name" value="ACYL_TRANSF_3 DOMAIN-CONTAINING PROTEIN"/>
    <property type="match status" value="1"/>
</dbReference>
<dbReference type="GO" id="GO:0016747">
    <property type="term" value="F:acyltransferase activity, transferring groups other than amino-acyl groups"/>
    <property type="evidence" value="ECO:0007669"/>
    <property type="project" value="InterPro"/>
</dbReference>
<evidence type="ECO:0000256" key="1">
    <source>
        <dbReference type="SAM" id="Phobius"/>
    </source>
</evidence>